<organism evidence="4 5">
    <name type="scientific">Gracilinema caldarium (strain ATCC 51460 / DSM 7334 / H1)</name>
    <name type="common">Treponema caldarium</name>
    <dbReference type="NCBI Taxonomy" id="744872"/>
    <lineage>
        <taxon>Bacteria</taxon>
        <taxon>Pseudomonadati</taxon>
        <taxon>Spirochaetota</taxon>
        <taxon>Spirochaetia</taxon>
        <taxon>Spirochaetales</taxon>
        <taxon>Breznakiellaceae</taxon>
        <taxon>Gracilinema</taxon>
    </lineage>
</organism>
<dbReference type="EMBL" id="CP002868">
    <property type="protein sequence ID" value="AEJ18508.1"/>
    <property type="molecule type" value="Genomic_DNA"/>
</dbReference>
<feature type="signal peptide" evidence="2">
    <location>
        <begin position="1"/>
        <end position="20"/>
    </location>
</feature>
<dbReference type="Pfam" id="PF16561">
    <property type="entry name" value="AMPK1_CBM"/>
    <property type="match status" value="1"/>
</dbReference>
<dbReference type="CDD" id="cd02859">
    <property type="entry name" value="E_set_AMPKbeta_like_N"/>
    <property type="match status" value="1"/>
</dbReference>
<sequence>MKKMLSFIAAFLVLGGALFADVTVKDLGDGNVEVTFLYKGAGKEVVVAGDFTDWQNGALPMTKTDNGFELKKTFPMATTLKYKFIVDGTWLFDSKSPDKTDDGFGGFNGIVDVAKLVAVEKAKASGDSAALEKLMASQSGLKFGTWSMIGVQGKYDSKNMELQSVGVGVKSYAKISGEAVKNVPIYVEVAVFENDGFENIYKKDSLDADDGLKNLLVDTFFDPLYYYGGQKKAGTYLGHFKAGFNSPYVNFLTGYKYAKLTPHTNVSWTTVDNEWEAGYSEVGGFSEFSLGSALQKIGDITINATIAPNRTADRAGNQYGIYSFVNAQMGDHYVDFQYNAAFNKTYDTIFDDIYEADFIGGYKGVFGPLTLKTNMLYNVWGSVKVNDTYKIAYNPSSSDVSGVKEGKDFLYNSAVNIQFDYTALNSGITVGYRYRGAQASMMYVEDGNADGHTHISDQLGDVNTQRIFLNGFVNPLSTVKVSMETYADMALLTDYDKLAAYQKPYVDKANTQLFFKPSFDVNLESLLSGIPSSVSVYSKLKYNTSDKDKFTYGSDKSQFALPEAGLKFNMNDISDLFKDVTVYYGFDNNDSNYLFNTLIGTVTLPEDLSVQTGLGLRTANKDVADTDYPFGMFLGVSKKLKAAQKPIVYGQVLYNMDPYKDFGDGQEALKLDGYVTDDGQSDFAGLAAFRIGMRWDF</sequence>
<dbReference type="HOGENOM" id="CLU_413803_0_0_12"/>
<evidence type="ECO:0000256" key="1">
    <source>
        <dbReference type="ARBA" id="ARBA00010926"/>
    </source>
</evidence>
<dbReference type="STRING" id="744872.Spica_0344"/>
<comment type="similarity">
    <text evidence="1">Belongs to the 5'-AMP-activated protein kinase beta subunit family.</text>
</comment>
<dbReference type="OrthoDB" id="355606at2"/>
<dbReference type="eggNOG" id="COG0366">
    <property type="taxonomic scope" value="Bacteria"/>
</dbReference>
<dbReference type="PANTHER" id="PTHR10343">
    <property type="entry name" value="5'-AMP-ACTIVATED PROTEIN KINASE , BETA SUBUNIT"/>
    <property type="match status" value="1"/>
</dbReference>
<dbReference type="Gene3D" id="2.60.40.10">
    <property type="entry name" value="Immunoglobulins"/>
    <property type="match status" value="1"/>
</dbReference>
<gene>
    <name evidence="4" type="ordered locus">Spica_0344</name>
</gene>
<feature type="domain" description="AMP-activated protein kinase glycogen-binding" evidence="3">
    <location>
        <begin position="33"/>
        <end position="115"/>
    </location>
</feature>
<dbReference type="AlphaFoldDB" id="F8EWY1"/>
<evidence type="ECO:0000259" key="3">
    <source>
        <dbReference type="Pfam" id="PF16561"/>
    </source>
</evidence>
<dbReference type="InterPro" id="IPR050827">
    <property type="entry name" value="CRP1_MDG1_kinase"/>
</dbReference>
<dbReference type="KEGG" id="scd:Spica_0344"/>
<dbReference type="InterPro" id="IPR032640">
    <property type="entry name" value="AMPK1_CBM"/>
</dbReference>
<dbReference type="PANTHER" id="PTHR10343:SF84">
    <property type="entry name" value="5'-AMP-ACTIVATED PROTEIN KINASE SUBUNIT BETA-1"/>
    <property type="match status" value="1"/>
</dbReference>
<name>F8EWY1_GRAC1</name>
<evidence type="ECO:0000313" key="4">
    <source>
        <dbReference type="EMBL" id="AEJ18508.1"/>
    </source>
</evidence>
<accession>F8EWY1</accession>
<protein>
    <recommendedName>
        <fullName evidence="3">AMP-activated protein kinase glycogen-binding domain-containing protein</fullName>
    </recommendedName>
</protein>
<dbReference type="InterPro" id="IPR013783">
    <property type="entry name" value="Ig-like_fold"/>
</dbReference>
<dbReference type="InterPro" id="IPR014756">
    <property type="entry name" value="Ig_E-set"/>
</dbReference>
<evidence type="ECO:0000256" key="2">
    <source>
        <dbReference type="SAM" id="SignalP"/>
    </source>
</evidence>
<proteinExistence type="inferred from homology"/>
<reference evidence="5" key="1">
    <citation type="journal article" date="2013" name="Stand. Genomic Sci.">
        <title>Genome sequence of the thermophilic fresh-water bacterium Spirochaeta caldaria type strain (H1(T)), reclassification of Spirochaeta caldaria, Spirochaeta stenostrepta, and Spirochaeta zuelzerae in the genus Treponema as Treponema caldaria comb. nov., Treponema stenostrepta comb. nov., and Treponema zuelzerae comb. nov., and emendation of the genus Treponema.</title>
        <authorList>
            <person name="Abt B."/>
            <person name="Goker M."/>
            <person name="Scheuner C."/>
            <person name="Han C."/>
            <person name="Lu M."/>
            <person name="Misra M."/>
            <person name="Lapidus A."/>
            <person name="Nolan M."/>
            <person name="Lucas S."/>
            <person name="Hammon N."/>
            <person name="Deshpande S."/>
            <person name="Cheng J.F."/>
            <person name="Tapia R."/>
            <person name="Goodwin L.A."/>
            <person name="Pitluck S."/>
            <person name="Liolios K."/>
            <person name="Pagani I."/>
            <person name="Ivanova N."/>
            <person name="Mavromatis K."/>
            <person name="Mikhailova N."/>
            <person name="Huntemann M."/>
            <person name="Pati A."/>
            <person name="Chen A."/>
            <person name="Palaniappan K."/>
            <person name="Land M."/>
            <person name="Hauser L."/>
            <person name="Jeffries C.D."/>
            <person name="Rohde M."/>
            <person name="Spring S."/>
            <person name="Gronow S."/>
            <person name="Detter J.C."/>
            <person name="Bristow J."/>
            <person name="Eisen J.A."/>
            <person name="Markowitz V."/>
            <person name="Hugenholtz P."/>
            <person name="Kyrpides N.C."/>
            <person name="Woyke T."/>
            <person name="Klenk H.P."/>
        </authorList>
    </citation>
    <scope>NUCLEOTIDE SEQUENCE</scope>
    <source>
        <strain evidence="5">ATCC 51460 / DSM 7334 / H1</strain>
    </source>
</reference>
<keyword evidence="2" id="KW-0732">Signal</keyword>
<dbReference type="SUPFAM" id="SSF81296">
    <property type="entry name" value="E set domains"/>
    <property type="match status" value="1"/>
</dbReference>
<keyword evidence="5" id="KW-1185">Reference proteome</keyword>
<dbReference type="Proteomes" id="UP000000503">
    <property type="component" value="Chromosome"/>
</dbReference>
<evidence type="ECO:0000313" key="5">
    <source>
        <dbReference type="Proteomes" id="UP000000503"/>
    </source>
</evidence>
<feature type="chain" id="PRO_5003370008" description="AMP-activated protein kinase glycogen-binding domain-containing protein" evidence="2">
    <location>
        <begin position="21"/>
        <end position="697"/>
    </location>
</feature>